<dbReference type="RefSeq" id="WP_053055430.1">
    <property type="nucleotide sequence ID" value="NZ_LBDA02000016.1"/>
</dbReference>
<dbReference type="CDD" id="cd12797">
    <property type="entry name" value="M23_peptidase"/>
    <property type="match status" value="1"/>
</dbReference>
<feature type="transmembrane region" description="Helical" evidence="1">
    <location>
        <begin position="195"/>
        <end position="216"/>
    </location>
</feature>
<dbReference type="InterPro" id="IPR016047">
    <property type="entry name" value="M23ase_b-sheet_dom"/>
</dbReference>
<feature type="transmembrane region" description="Helical" evidence="1">
    <location>
        <begin position="114"/>
        <end position="132"/>
    </location>
</feature>
<dbReference type="EMBL" id="LBDA02000016">
    <property type="protein sequence ID" value="OIK28061.1"/>
    <property type="molecule type" value="Genomic_DNA"/>
</dbReference>
<evidence type="ECO:0000313" key="4">
    <source>
        <dbReference type="Proteomes" id="UP000034838"/>
    </source>
</evidence>
<dbReference type="AlphaFoldDB" id="A0A1J4Q4J4"/>
<comment type="caution">
    <text evidence="3">The sequence shown here is derived from an EMBL/GenBank/DDBJ whole genome shotgun (WGS) entry which is preliminary data.</text>
</comment>
<dbReference type="PANTHER" id="PTHR21666">
    <property type="entry name" value="PEPTIDASE-RELATED"/>
    <property type="match status" value="1"/>
</dbReference>
<reference evidence="3" key="1">
    <citation type="submission" date="2016-10" db="EMBL/GenBank/DDBJ databases">
        <title>Genome sequence of Streptomyces malaysiense MUSC 136.</title>
        <authorList>
            <person name="Lee L.-H."/>
            <person name="Ser H.-L."/>
        </authorList>
    </citation>
    <scope>NUCLEOTIDE SEQUENCE [LARGE SCALE GENOMIC DNA]</scope>
    <source>
        <strain evidence="3">MUSC 136</strain>
    </source>
</reference>
<evidence type="ECO:0000259" key="2">
    <source>
        <dbReference type="Pfam" id="PF01551"/>
    </source>
</evidence>
<sequence length="402" mass="42780">MRGDDGRSVAGVGGRQGAAEVLYRFLTVGAEERERMAPRVVAAVGRERLDGILEVTFGRVGRITGVRDSPDGLVIQGSEGNVLAFAVTRDGQELDALLIAPGVHRPPRLRVPRWMPAASAWVVLAVLFAVRIDACWTAPGRVAWCGRVLVVAAGYLVVHGWFAPAEFPRWIRRPLQAGALVALASGWRLPRLPSSGGAAELVVGVGLCAGFGLLLVRARRHRWGTAVSRPLDFPLRGGRWLVAQGGGRGLNHHAAFPEQRGALDIIQVGPGGSRVRGPRGGNESYLVYGQPVLAPCDGTVVSAAGVVEDQEPGAIRYQPTYGNHVWIDTGDEVVKLAHLRPGTVTVAAGDVVRAGQPLGEVGNSGNSSEPHLHVHAERDGLGLDLQFRGVRGPLYRGRIVRT</sequence>
<accession>A0A1J4Q4J4</accession>
<keyword evidence="1" id="KW-0812">Transmembrane</keyword>
<protein>
    <recommendedName>
        <fullName evidence="2">M23ase beta-sheet core domain-containing protein</fullName>
    </recommendedName>
</protein>
<keyword evidence="1" id="KW-0472">Membrane</keyword>
<name>A0A1J4Q4J4_9ACTN</name>
<evidence type="ECO:0000256" key="1">
    <source>
        <dbReference type="SAM" id="Phobius"/>
    </source>
</evidence>
<proteinExistence type="predicted"/>
<dbReference type="Proteomes" id="UP000034838">
    <property type="component" value="Unassembled WGS sequence"/>
</dbReference>
<feature type="domain" description="M23ase beta-sheet core" evidence="2">
    <location>
        <begin position="288"/>
        <end position="380"/>
    </location>
</feature>
<gene>
    <name evidence="3" type="ORF">VT52_008715</name>
</gene>
<dbReference type="PANTHER" id="PTHR21666:SF285">
    <property type="entry name" value="M23 FAMILY METALLOPEPTIDASE"/>
    <property type="match status" value="1"/>
</dbReference>
<dbReference type="Pfam" id="PF01551">
    <property type="entry name" value="Peptidase_M23"/>
    <property type="match status" value="1"/>
</dbReference>
<keyword evidence="1" id="KW-1133">Transmembrane helix</keyword>
<dbReference type="SUPFAM" id="SSF51261">
    <property type="entry name" value="Duplicated hybrid motif"/>
    <property type="match status" value="1"/>
</dbReference>
<dbReference type="InterPro" id="IPR011055">
    <property type="entry name" value="Dup_hybrid_motif"/>
</dbReference>
<evidence type="ECO:0000313" key="3">
    <source>
        <dbReference type="EMBL" id="OIK28061.1"/>
    </source>
</evidence>
<dbReference type="GO" id="GO:0004222">
    <property type="term" value="F:metalloendopeptidase activity"/>
    <property type="evidence" value="ECO:0007669"/>
    <property type="project" value="TreeGrafter"/>
</dbReference>
<feature type="transmembrane region" description="Helical" evidence="1">
    <location>
        <begin position="138"/>
        <end position="158"/>
    </location>
</feature>
<keyword evidence="4" id="KW-1185">Reference proteome</keyword>
<dbReference type="InterPro" id="IPR050570">
    <property type="entry name" value="Cell_wall_metabolism_enzyme"/>
</dbReference>
<dbReference type="Gene3D" id="2.70.70.10">
    <property type="entry name" value="Glucose Permease (Domain IIA)"/>
    <property type="match status" value="1"/>
</dbReference>
<organism evidence="3 4">
    <name type="scientific">Streptomyces malaysiense</name>
    <dbReference type="NCBI Taxonomy" id="1428626"/>
    <lineage>
        <taxon>Bacteria</taxon>
        <taxon>Bacillati</taxon>
        <taxon>Actinomycetota</taxon>
        <taxon>Actinomycetes</taxon>
        <taxon>Kitasatosporales</taxon>
        <taxon>Streptomycetaceae</taxon>
        <taxon>Streptomyces</taxon>
    </lineage>
</organism>